<keyword evidence="9" id="KW-1185">Reference proteome</keyword>
<dbReference type="Proteomes" id="UP001231616">
    <property type="component" value="Unassembled WGS sequence"/>
</dbReference>
<keyword evidence="4" id="KW-0378">Hydrolase</keyword>
<dbReference type="InterPro" id="IPR004603">
    <property type="entry name" value="DNA_mismatch_endonuc_vsr"/>
</dbReference>
<comment type="similarity">
    <text evidence="6">Belongs to the Vsr family.</text>
</comment>
<evidence type="ECO:0000256" key="6">
    <source>
        <dbReference type="ARBA" id="ARBA00029466"/>
    </source>
</evidence>
<protein>
    <recommendedName>
        <fullName evidence="10">Very short patch repair endonuclease</fullName>
    </recommendedName>
</protein>
<keyword evidence="1" id="KW-0540">Nuclease</keyword>
<evidence type="ECO:0000256" key="2">
    <source>
        <dbReference type="ARBA" id="ARBA00022759"/>
    </source>
</evidence>
<gene>
    <name evidence="8" type="ORF">Q3O60_07420</name>
</gene>
<evidence type="ECO:0008006" key="10">
    <source>
        <dbReference type="Google" id="ProtNLM"/>
    </source>
</evidence>
<evidence type="ECO:0000256" key="5">
    <source>
        <dbReference type="ARBA" id="ARBA00023204"/>
    </source>
</evidence>
<dbReference type="InterPro" id="IPR011335">
    <property type="entry name" value="Restrct_endonuc-II-like"/>
</dbReference>
<keyword evidence="5" id="KW-0234">DNA repair</keyword>
<reference evidence="8 9" key="1">
    <citation type="submission" date="2023-08" db="EMBL/GenBank/DDBJ databases">
        <authorList>
            <person name="Joshi A."/>
            <person name="Thite S."/>
        </authorList>
    </citation>
    <scope>NUCLEOTIDE SEQUENCE [LARGE SCALE GENOMIC DNA]</scope>
    <source>
        <strain evidence="8 9">AC40</strain>
    </source>
</reference>
<keyword evidence="3" id="KW-0227">DNA damage</keyword>
<evidence type="ECO:0000313" key="8">
    <source>
        <dbReference type="EMBL" id="MDP4536010.1"/>
    </source>
</evidence>
<evidence type="ECO:0000313" key="9">
    <source>
        <dbReference type="Proteomes" id="UP001231616"/>
    </source>
</evidence>
<evidence type="ECO:0000256" key="1">
    <source>
        <dbReference type="ARBA" id="ARBA00022722"/>
    </source>
</evidence>
<dbReference type="RefSeq" id="WP_305893271.1">
    <property type="nucleotide sequence ID" value="NZ_JAUZVZ010000008.1"/>
</dbReference>
<name>A0ABT9GY75_9GAMM</name>
<feature type="region of interest" description="Disordered" evidence="7">
    <location>
        <begin position="1"/>
        <end position="21"/>
    </location>
</feature>
<comment type="caution">
    <text evidence="8">The sequence shown here is derived from an EMBL/GenBank/DDBJ whole genome shotgun (WGS) entry which is preliminary data.</text>
</comment>
<keyword evidence="2" id="KW-0255">Endonuclease</keyword>
<evidence type="ECO:0000256" key="7">
    <source>
        <dbReference type="SAM" id="MobiDB-lite"/>
    </source>
</evidence>
<proteinExistence type="inferred from homology"/>
<evidence type="ECO:0000256" key="3">
    <source>
        <dbReference type="ARBA" id="ARBA00022763"/>
    </source>
</evidence>
<accession>A0ABT9GY75</accession>
<evidence type="ECO:0000256" key="4">
    <source>
        <dbReference type="ARBA" id="ARBA00022801"/>
    </source>
</evidence>
<organism evidence="8 9">
    <name type="scientific">Alkalimonas collagenimarina</name>
    <dbReference type="NCBI Taxonomy" id="400390"/>
    <lineage>
        <taxon>Bacteria</taxon>
        <taxon>Pseudomonadati</taxon>
        <taxon>Pseudomonadota</taxon>
        <taxon>Gammaproteobacteria</taxon>
        <taxon>Alkalimonas</taxon>
    </lineage>
</organism>
<dbReference type="Pfam" id="PF03852">
    <property type="entry name" value="Vsr"/>
    <property type="match status" value="1"/>
</dbReference>
<dbReference type="EMBL" id="JAUZVZ010000008">
    <property type="protein sequence ID" value="MDP4536010.1"/>
    <property type="molecule type" value="Genomic_DNA"/>
</dbReference>
<sequence>MTDVHTKTIRSKNMAAIKSRNTRPEMVVRKALHKAGFRYQCHRQCKTDPLTTI</sequence>
<dbReference type="SUPFAM" id="SSF52980">
    <property type="entry name" value="Restriction endonuclease-like"/>
    <property type="match status" value="1"/>
</dbReference>